<gene>
    <name evidence="1" type="ORF">SAMN04489793_2808</name>
</gene>
<evidence type="ECO:0000313" key="2">
    <source>
        <dbReference type="Proteomes" id="UP000182241"/>
    </source>
</evidence>
<dbReference type="STRING" id="57704.SAMN04489793_2808"/>
<keyword evidence="2" id="KW-1185">Reference proteome</keyword>
<dbReference type="AlphaFoldDB" id="A0A1H4U9D0"/>
<organism evidence="1 2">
    <name type="scientific">Tsukamurella tyrosinosolvens</name>
    <dbReference type="NCBI Taxonomy" id="57704"/>
    <lineage>
        <taxon>Bacteria</taxon>
        <taxon>Bacillati</taxon>
        <taxon>Actinomycetota</taxon>
        <taxon>Actinomycetes</taxon>
        <taxon>Mycobacteriales</taxon>
        <taxon>Tsukamurellaceae</taxon>
        <taxon>Tsukamurella</taxon>
    </lineage>
</organism>
<protein>
    <submittedName>
        <fullName evidence="1">Uncharacterized protein</fullName>
    </submittedName>
</protein>
<sequence length="81" mass="8490">MSAGPPTREAVAQAIASDPEQAATALARVLSVLGSRDWNASAACDIGTVLDPLARSWGLPPINGDAGPDMTFWRTVREQRG</sequence>
<reference evidence="2" key="1">
    <citation type="submission" date="2016-10" db="EMBL/GenBank/DDBJ databases">
        <authorList>
            <person name="Varghese N."/>
            <person name="Submissions S."/>
        </authorList>
    </citation>
    <scope>NUCLEOTIDE SEQUENCE [LARGE SCALE GENOMIC DNA]</scope>
    <source>
        <strain evidence="2">DSM 44234</strain>
    </source>
</reference>
<dbReference type="Proteomes" id="UP000182241">
    <property type="component" value="Unassembled WGS sequence"/>
</dbReference>
<accession>A0A1H4U9D0</accession>
<dbReference type="RefSeq" id="WP_068741785.1">
    <property type="nucleotide sequence ID" value="NZ_FNSA01000003.1"/>
</dbReference>
<dbReference type="EMBL" id="FNSA01000003">
    <property type="protein sequence ID" value="SEC64804.1"/>
    <property type="molecule type" value="Genomic_DNA"/>
</dbReference>
<evidence type="ECO:0000313" key="1">
    <source>
        <dbReference type="EMBL" id="SEC64804.1"/>
    </source>
</evidence>
<proteinExistence type="predicted"/>
<name>A0A1H4U9D0_TSUTY</name>